<dbReference type="PROSITE" id="PS50880">
    <property type="entry name" value="TOPRIM"/>
    <property type="match status" value="1"/>
</dbReference>
<dbReference type="SMART" id="SM00766">
    <property type="entry name" value="DnaG_DnaB_bind"/>
    <property type="match status" value="1"/>
</dbReference>
<keyword evidence="2 12" id="KW-0639">Primosome</keyword>
<dbReference type="GO" id="GO:0008270">
    <property type="term" value="F:zinc ion binding"/>
    <property type="evidence" value="ECO:0007669"/>
    <property type="project" value="UniProtKB-UniRule"/>
</dbReference>
<dbReference type="SMART" id="SM00493">
    <property type="entry name" value="TOPRIM"/>
    <property type="match status" value="1"/>
</dbReference>
<dbReference type="InterPro" id="IPR006295">
    <property type="entry name" value="DNA_primase_DnaG"/>
</dbReference>
<keyword evidence="10 12" id="KW-0238">DNA-binding</keyword>
<dbReference type="Gene3D" id="3.90.980.10">
    <property type="entry name" value="DNA primase, catalytic core, N-terminal domain"/>
    <property type="match status" value="1"/>
</dbReference>
<evidence type="ECO:0000256" key="6">
    <source>
        <dbReference type="ARBA" id="ARBA00022723"/>
    </source>
</evidence>
<feature type="compositionally biased region" description="Low complexity" evidence="15">
    <location>
        <begin position="444"/>
        <end position="471"/>
    </location>
</feature>
<keyword evidence="3 12" id="KW-0808">Transferase</keyword>
<protein>
    <recommendedName>
        <fullName evidence="12 13">DNA primase</fullName>
        <ecNumber evidence="12">2.7.7.101</ecNumber>
    </recommendedName>
</protein>
<evidence type="ECO:0000256" key="12">
    <source>
        <dbReference type="HAMAP-Rule" id="MF_00974"/>
    </source>
</evidence>
<dbReference type="PIRSF" id="PIRSF002811">
    <property type="entry name" value="DnaG"/>
    <property type="match status" value="1"/>
</dbReference>
<dbReference type="InterPro" id="IPR034151">
    <property type="entry name" value="TOPRIM_DnaG_bac"/>
</dbReference>
<dbReference type="SMART" id="SM00400">
    <property type="entry name" value="ZnF_CHCC"/>
    <property type="match status" value="1"/>
</dbReference>
<dbReference type="Pfam" id="PF08278">
    <property type="entry name" value="DnaG_DnaB_bind"/>
    <property type="match status" value="1"/>
</dbReference>
<proteinExistence type="inferred from homology"/>
<dbReference type="Gene3D" id="1.20.50.20">
    <property type="entry name" value="DnaG, RNA polymerase domain, helical bundle"/>
    <property type="match status" value="1"/>
</dbReference>
<comment type="subunit">
    <text evidence="12">Monomer. Interacts with DnaB.</text>
</comment>
<dbReference type="Pfam" id="PF10410">
    <property type="entry name" value="DnaB_bind"/>
    <property type="match status" value="1"/>
</dbReference>
<accession>A0A545T3K4</accession>
<feature type="domain" description="Toprim" evidence="16">
    <location>
        <begin position="259"/>
        <end position="341"/>
    </location>
</feature>
<dbReference type="Gene3D" id="3.90.580.10">
    <property type="entry name" value="Zinc finger, CHC2-type domain"/>
    <property type="match status" value="1"/>
</dbReference>
<dbReference type="PANTHER" id="PTHR30313">
    <property type="entry name" value="DNA PRIMASE"/>
    <property type="match status" value="1"/>
</dbReference>
<gene>
    <name evidence="12" type="primary">dnaG</name>
    <name evidence="17" type="ORF">FKG94_19350</name>
</gene>
<dbReference type="Pfam" id="PF08275">
    <property type="entry name" value="DNAG_N"/>
    <property type="match status" value="1"/>
</dbReference>
<dbReference type="InterPro" id="IPR030846">
    <property type="entry name" value="DnaG_bac"/>
</dbReference>
<keyword evidence="6 12" id="KW-0479">Metal-binding</keyword>
<evidence type="ECO:0000256" key="11">
    <source>
        <dbReference type="ARBA" id="ARBA00023163"/>
    </source>
</evidence>
<evidence type="ECO:0000256" key="8">
    <source>
        <dbReference type="ARBA" id="ARBA00022833"/>
    </source>
</evidence>
<dbReference type="GO" id="GO:0003899">
    <property type="term" value="F:DNA-directed RNA polymerase activity"/>
    <property type="evidence" value="ECO:0007669"/>
    <property type="project" value="UniProtKB-UniRule"/>
</dbReference>
<evidence type="ECO:0000256" key="15">
    <source>
        <dbReference type="SAM" id="MobiDB-lite"/>
    </source>
</evidence>
<dbReference type="InterPro" id="IPR013264">
    <property type="entry name" value="DNAG_N"/>
</dbReference>
<dbReference type="SUPFAM" id="SSF56731">
    <property type="entry name" value="DNA primase core"/>
    <property type="match status" value="1"/>
</dbReference>
<dbReference type="OrthoDB" id="9803773at2"/>
<dbReference type="InterPro" id="IPR016136">
    <property type="entry name" value="DNA_helicase_N/primase_C"/>
</dbReference>
<sequence>MSSRIPQTFIDDLLDRVDIVEVIDTRVKLKKSGKNYSACCPFHDEKTPSFTVSPDKQFYYCFGCGASGNAIGFVIDYERLSFPEAVDSLARLSGLEVPREAREVSPEDNDRKRIYQLLTKSDQYYRLQLRRHPQRAEPVDYLKGRGLSGEIARDFGIGYAPPGWDNLLRELGTGKEEKRLLTSAGMLIDREADRKCYDRFRHRIMFPIHDTRGRVIGFGGRVLGDDKPKYLNSPETPVFHKGLELYGLYQARQAYRELPRLLVVEGYMDVVALAQFGIRYAVATLGTACGAEHLRRAFKYTAEVVFCFDGDSAGRTAARRALESALPTMEDGRQVKFLFLPEGEDPDTLIRQVGAEKFARMIDNALPLEEFLFNAVAEGLDIQSMEGRARLSKLAAPLLGRIPKGVFRELMFDSLANRTGLSRDTLSELITASPESPPADLHQPEAAVPDPAPAAPANAPAAAQATAPPAATREPGPLKRQPRNRSGHQVRLPPQKMISVLLLQHPELARELEDTACYRDAEDDDLALFAELAGLLQKNPNYTIGGILGYWMAAHGAQATAALAELAGNHMPASARQLHHFDPQTEFRDSLAKIHALLDARQHRLLLEKVKSSAFNQLSEDDKQRTRELLAKYKK</sequence>
<dbReference type="InterPro" id="IPR019475">
    <property type="entry name" value="DNA_primase_DnaB-bd"/>
</dbReference>
<dbReference type="GO" id="GO:0006269">
    <property type="term" value="P:DNA replication, synthesis of primer"/>
    <property type="evidence" value="ECO:0007669"/>
    <property type="project" value="UniProtKB-UniRule"/>
</dbReference>
<dbReference type="RefSeq" id="WP_142928579.1">
    <property type="nucleotide sequence ID" value="NZ_ML660099.1"/>
</dbReference>
<keyword evidence="4 12" id="KW-0548">Nucleotidyltransferase</keyword>
<keyword evidence="8 12" id="KW-0862">Zinc</keyword>
<evidence type="ECO:0000313" key="17">
    <source>
        <dbReference type="EMBL" id="TQV71803.1"/>
    </source>
</evidence>
<dbReference type="GO" id="GO:0005737">
    <property type="term" value="C:cytoplasm"/>
    <property type="evidence" value="ECO:0007669"/>
    <property type="project" value="TreeGrafter"/>
</dbReference>
<keyword evidence="1 12" id="KW-0240">DNA-directed RNA polymerase</keyword>
<keyword evidence="11 12" id="KW-0804">Transcription</keyword>
<keyword evidence="18" id="KW-1185">Reference proteome</keyword>
<dbReference type="GO" id="GO:0000428">
    <property type="term" value="C:DNA-directed RNA polymerase complex"/>
    <property type="evidence" value="ECO:0007669"/>
    <property type="project" value="UniProtKB-KW"/>
</dbReference>
<evidence type="ECO:0000256" key="4">
    <source>
        <dbReference type="ARBA" id="ARBA00022695"/>
    </source>
</evidence>
<dbReference type="SUPFAM" id="SSF117023">
    <property type="entry name" value="DNA primase DnaG, C-terminal domain"/>
    <property type="match status" value="1"/>
</dbReference>
<evidence type="ECO:0000259" key="16">
    <source>
        <dbReference type="PROSITE" id="PS50880"/>
    </source>
</evidence>
<evidence type="ECO:0000256" key="1">
    <source>
        <dbReference type="ARBA" id="ARBA00022478"/>
    </source>
</evidence>
<dbReference type="InterPro" id="IPR050219">
    <property type="entry name" value="DnaG_primase"/>
</dbReference>
<evidence type="ECO:0000256" key="2">
    <source>
        <dbReference type="ARBA" id="ARBA00022515"/>
    </source>
</evidence>
<evidence type="ECO:0000256" key="5">
    <source>
        <dbReference type="ARBA" id="ARBA00022705"/>
    </source>
</evidence>
<dbReference type="InterPro" id="IPR036977">
    <property type="entry name" value="DNA_primase_Znf_CHC2"/>
</dbReference>
<dbReference type="HAMAP" id="MF_00974">
    <property type="entry name" value="DNA_primase_DnaG"/>
    <property type="match status" value="1"/>
</dbReference>
<dbReference type="InterPro" id="IPR002694">
    <property type="entry name" value="Znf_CHC2"/>
</dbReference>
<comment type="similarity">
    <text evidence="12 13">Belongs to the DnaG primase family.</text>
</comment>
<evidence type="ECO:0000313" key="18">
    <source>
        <dbReference type="Proteomes" id="UP000319732"/>
    </source>
</evidence>
<dbReference type="InterPro" id="IPR013173">
    <property type="entry name" value="DNA_primase_DnaG_DnaB-bd_dom"/>
</dbReference>
<evidence type="ECO:0000256" key="13">
    <source>
        <dbReference type="PIRNR" id="PIRNR002811"/>
    </source>
</evidence>
<dbReference type="FunFam" id="3.90.580.10:FF:000001">
    <property type="entry name" value="DNA primase"/>
    <property type="match status" value="1"/>
</dbReference>
<dbReference type="Pfam" id="PF13155">
    <property type="entry name" value="Toprim_2"/>
    <property type="match status" value="1"/>
</dbReference>
<feature type="zinc finger region" description="CHC2-type" evidence="12 14">
    <location>
        <begin position="40"/>
        <end position="64"/>
    </location>
</feature>
<evidence type="ECO:0000256" key="9">
    <source>
        <dbReference type="ARBA" id="ARBA00022842"/>
    </source>
</evidence>
<dbReference type="CDD" id="cd03364">
    <property type="entry name" value="TOPRIM_DnaG_primases"/>
    <property type="match status" value="1"/>
</dbReference>
<dbReference type="InterPro" id="IPR037068">
    <property type="entry name" value="DNA_primase_core_N_sf"/>
</dbReference>
<dbReference type="GO" id="GO:1990077">
    <property type="term" value="C:primosome complex"/>
    <property type="evidence" value="ECO:0007669"/>
    <property type="project" value="UniProtKB-KW"/>
</dbReference>
<comment type="cofactor">
    <cofactor evidence="12 13 14">
        <name>Zn(2+)</name>
        <dbReference type="ChEBI" id="CHEBI:29105"/>
    </cofactor>
    <text evidence="12 13 14">Binds 1 zinc ion per monomer.</text>
</comment>
<evidence type="ECO:0000256" key="14">
    <source>
        <dbReference type="PIRSR" id="PIRSR002811-1"/>
    </source>
</evidence>
<dbReference type="InterPro" id="IPR006171">
    <property type="entry name" value="TOPRIM_dom"/>
</dbReference>
<evidence type="ECO:0000256" key="7">
    <source>
        <dbReference type="ARBA" id="ARBA00022771"/>
    </source>
</evidence>
<dbReference type="PANTHER" id="PTHR30313:SF2">
    <property type="entry name" value="DNA PRIMASE"/>
    <property type="match status" value="1"/>
</dbReference>
<dbReference type="EC" id="2.7.7.101" evidence="12"/>
<comment type="function">
    <text evidence="12 13">RNA polymerase that catalyzes the synthesis of short RNA molecules used as primers for DNA polymerase during DNA replication.</text>
</comment>
<evidence type="ECO:0000256" key="10">
    <source>
        <dbReference type="ARBA" id="ARBA00023125"/>
    </source>
</evidence>
<dbReference type="NCBIfam" id="TIGR01391">
    <property type="entry name" value="dnaG"/>
    <property type="match status" value="1"/>
</dbReference>
<dbReference type="FunFam" id="3.40.1360.10:FF:000002">
    <property type="entry name" value="DNA primase"/>
    <property type="match status" value="1"/>
</dbReference>
<feature type="region of interest" description="Disordered" evidence="15">
    <location>
        <begin position="431"/>
        <end position="491"/>
    </location>
</feature>
<dbReference type="SUPFAM" id="SSF57783">
    <property type="entry name" value="Zinc beta-ribbon"/>
    <property type="match status" value="1"/>
</dbReference>
<dbReference type="Gene3D" id="1.10.860.10">
    <property type="entry name" value="DNAb Helicase, Chain A"/>
    <property type="match status" value="1"/>
</dbReference>
<reference evidence="17 18" key="1">
    <citation type="submission" date="2019-06" db="EMBL/GenBank/DDBJ databases">
        <title>Whole genome sequence for Cellvibrionaceae sp. R142.</title>
        <authorList>
            <person name="Wang G."/>
        </authorList>
    </citation>
    <scope>NUCLEOTIDE SEQUENCE [LARGE SCALE GENOMIC DNA]</scope>
    <source>
        <strain evidence="17 18">R142</strain>
    </source>
</reference>
<dbReference type="Pfam" id="PF01807">
    <property type="entry name" value="Zn_ribbon_DnaG"/>
    <property type="match status" value="1"/>
</dbReference>
<dbReference type="EMBL" id="VHSG01000020">
    <property type="protein sequence ID" value="TQV71803.1"/>
    <property type="molecule type" value="Genomic_DNA"/>
</dbReference>
<organism evidence="17 18">
    <name type="scientific">Exilibacterium tricleocarpae</name>
    <dbReference type="NCBI Taxonomy" id="2591008"/>
    <lineage>
        <taxon>Bacteria</taxon>
        <taxon>Pseudomonadati</taxon>
        <taxon>Pseudomonadota</taxon>
        <taxon>Gammaproteobacteria</taxon>
        <taxon>Cellvibrionales</taxon>
        <taxon>Cellvibrionaceae</taxon>
        <taxon>Exilibacterium</taxon>
    </lineage>
</organism>
<name>A0A545T3K4_9GAMM</name>
<comment type="catalytic activity">
    <reaction evidence="12">
        <text>ssDNA + n NTP = ssDNA/pppN(pN)n-1 hybrid + (n-1) diphosphate.</text>
        <dbReference type="EC" id="2.7.7.101"/>
    </reaction>
</comment>
<comment type="domain">
    <text evidence="12">Contains an N-terminal zinc-binding domain, a central core domain that contains the primase activity, and a C-terminal DnaB-binding domain.</text>
</comment>
<dbReference type="AlphaFoldDB" id="A0A545T3K4"/>
<comment type="caution">
    <text evidence="17">The sequence shown here is derived from an EMBL/GenBank/DDBJ whole genome shotgun (WGS) entry which is preliminary data.</text>
</comment>
<dbReference type="Proteomes" id="UP000319732">
    <property type="component" value="Unassembled WGS sequence"/>
</dbReference>
<keyword evidence="7 12" id="KW-0863">Zinc-finger</keyword>
<evidence type="ECO:0000256" key="3">
    <source>
        <dbReference type="ARBA" id="ARBA00022679"/>
    </source>
</evidence>
<keyword evidence="9" id="KW-0460">Magnesium</keyword>
<dbReference type="GO" id="GO:0003677">
    <property type="term" value="F:DNA binding"/>
    <property type="evidence" value="ECO:0007669"/>
    <property type="project" value="UniProtKB-KW"/>
</dbReference>
<dbReference type="FunFam" id="3.90.980.10:FF:000001">
    <property type="entry name" value="DNA primase"/>
    <property type="match status" value="1"/>
</dbReference>
<keyword evidence="5 12" id="KW-0235">DNA replication</keyword>
<dbReference type="Gene3D" id="3.40.1360.10">
    <property type="match status" value="1"/>
</dbReference>